<dbReference type="GO" id="GO:0003677">
    <property type="term" value="F:DNA binding"/>
    <property type="evidence" value="ECO:0007669"/>
    <property type="project" value="InterPro"/>
</dbReference>
<dbReference type="Pfam" id="PF01381">
    <property type="entry name" value="HTH_3"/>
    <property type="match status" value="1"/>
</dbReference>
<organism evidence="1 2">
    <name type="scientific">Mariniplasma anaerobium</name>
    <dbReference type="NCBI Taxonomy" id="2735436"/>
    <lineage>
        <taxon>Bacteria</taxon>
        <taxon>Bacillati</taxon>
        <taxon>Mycoplasmatota</taxon>
        <taxon>Mollicutes</taxon>
        <taxon>Acholeplasmatales</taxon>
        <taxon>Acholeplasmataceae</taxon>
        <taxon>Mariniplasma</taxon>
    </lineage>
</organism>
<dbReference type="RefSeq" id="WP_176239614.1">
    <property type="nucleotide sequence ID" value="NZ_AP024412.1"/>
</dbReference>
<sequence>MKNKFDIGDFVPTITVQSIKYDIVKRVKQRRKEFGITQKELSKRSGVSYGSIRRFETNGDISLHALLAISSVLDCLEDFNEIFKNPIVKDIRR</sequence>
<dbReference type="AlphaFoldDB" id="A0A7U9XX16"/>
<reference evidence="1" key="1">
    <citation type="submission" date="2021-01" db="EMBL/GenBank/DDBJ databases">
        <title>Draft genome sequence of Acholeplasmataceae bacterium strain Mahy22.</title>
        <authorList>
            <person name="Watanabe M."/>
            <person name="Kojima H."/>
            <person name="Fukui M."/>
        </authorList>
    </citation>
    <scope>NUCLEOTIDE SEQUENCE</scope>
    <source>
        <strain evidence="1">Mahy22</strain>
    </source>
</reference>
<dbReference type="InterPro" id="IPR010982">
    <property type="entry name" value="Lambda_DNA-bd_dom_sf"/>
</dbReference>
<evidence type="ECO:0000313" key="2">
    <source>
        <dbReference type="Proteomes" id="UP000620133"/>
    </source>
</evidence>
<dbReference type="KEGG" id="manr:MPAN_010450"/>
<dbReference type="InterPro" id="IPR001387">
    <property type="entry name" value="Cro/C1-type_HTH"/>
</dbReference>
<dbReference type="Gene3D" id="1.10.260.40">
    <property type="entry name" value="lambda repressor-like DNA-binding domains"/>
    <property type="match status" value="1"/>
</dbReference>
<dbReference type="EMBL" id="AP024412">
    <property type="protein sequence ID" value="BCR36152.1"/>
    <property type="molecule type" value="Genomic_DNA"/>
</dbReference>
<proteinExistence type="predicted"/>
<dbReference type="PROSITE" id="PS50943">
    <property type="entry name" value="HTH_CROC1"/>
    <property type="match status" value="1"/>
</dbReference>
<gene>
    <name evidence="1" type="ORF">MPAN_010450</name>
</gene>
<accession>A0A7U9XX16</accession>
<dbReference type="Proteomes" id="UP000620133">
    <property type="component" value="Chromosome"/>
</dbReference>
<protein>
    <submittedName>
        <fullName evidence="1">Uncharacterized protein</fullName>
    </submittedName>
</protein>
<dbReference type="SUPFAM" id="SSF47413">
    <property type="entry name" value="lambda repressor-like DNA-binding domains"/>
    <property type="match status" value="1"/>
</dbReference>
<evidence type="ECO:0000313" key="1">
    <source>
        <dbReference type="EMBL" id="BCR36152.1"/>
    </source>
</evidence>
<dbReference type="SMART" id="SM00530">
    <property type="entry name" value="HTH_XRE"/>
    <property type="match status" value="1"/>
</dbReference>
<keyword evidence="2" id="KW-1185">Reference proteome</keyword>
<name>A0A7U9XX16_9MOLU</name>
<dbReference type="CDD" id="cd00093">
    <property type="entry name" value="HTH_XRE"/>
    <property type="match status" value="1"/>
</dbReference>